<evidence type="ECO:0000313" key="1">
    <source>
        <dbReference type="EMBL" id="OSY36098.1"/>
    </source>
</evidence>
<proteinExistence type="predicted"/>
<keyword evidence="2" id="KW-1185">Reference proteome</keyword>
<protein>
    <submittedName>
        <fullName evidence="1">Uncharacterized protein</fullName>
    </submittedName>
</protein>
<sequence>MSYDDRVRRIIAALDHPQWWYEDDHVLTVQGPVSDYIIEPARWDLGLSRVAMVDYHLAGLVHDGRSPEPDCYGNSDYDALLEARRVFGEFAAGTPTTETENDHV</sequence>
<dbReference type="RefSeq" id="WP_125911407.1">
    <property type="nucleotide sequence ID" value="NZ_AP018920.1"/>
</dbReference>
<name>A0A1Y2MNR4_PSEAH</name>
<gene>
    <name evidence="1" type="ORF">BG845_05613</name>
</gene>
<dbReference type="OrthoDB" id="9773060at2"/>
<accession>A0A1Y2MNR4</accession>
<dbReference type="STRING" id="2074.BG845_05613"/>
<dbReference type="AlphaFoldDB" id="A0A1Y2MNR4"/>
<organism evidence="1 2">
    <name type="scientific">Pseudonocardia autotrophica</name>
    <name type="common">Amycolata autotrophica</name>
    <name type="synonym">Nocardia autotrophica</name>
    <dbReference type="NCBI Taxonomy" id="2074"/>
    <lineage>
        <taxon>Bacteria</taxon>
        <taxon>Bacillati</taxon>
        <taxon>Actinomycetota</taxon>
        <taxon>Actinomycetes</taxon>
        <taxon>Pseudonocardiales</taxon>
        <taxon>Pseudonocardiaceae</taxon>
        <taxon>Pseudonocardia</taxon>
    </lineage>
</organism>
<dbReference type="Proteomes" id="UP000194360">
    <property type="component" value="Unassembled WGS sequence"/>
</dbReference>
<dbReference type="EMBL" id="MIGB01000043">
    <property type="protein sequence ID" value="OSY36098.1"/>
    <property type="molecule type" value="Genomic_DNA"/>
</dbReference>
<reference evidence="1 2" key="1">
    <citation type="submission" date="2016-09" db="EMBL/GenBank/DDBJ databases">
        <title>Pseudonocardia autotrophica DSM535, a candidate organism with high potential of specific P450 cytochromes.</title>
        <authorList>
            <person name="Grumaz C."/>
            <person name="Vainshtein Y."/>
            <person name="Kirstahler P."/>
            <person name="Sohn K."/>
        </authorList>
    </citation>
    <scope>NUCLEOTIDE SEQUENCE [LARGE SCALE GENOMIC DNA]</scope>
    <source>
        <strain evidence="1 2">DSM 535</strain>
    </source>
</reference>
<evidence type="ECO:0000313" key="2">
    <source>
        <dbReference type="Proteomes" id="UP000194360"/>
    </source>
</evidence>
<comment type="caution">
    <text evidence="1">The sequence shown here is derived from an EMBL/GenBank/DDBJ whole genome shotgun (WGS) entry which is preliminary data.</text>
</comment>